<dbReference type="GO" id="GO:0033188">
    <property type="term" value="F:sphingomyelin synthase activity"/>
    <property type="evidence" value="ECO:0007669"/>
    <property type="project" value="TreeGrafter"/>
</dbReference>
<dbReference type="RefSeq" id="XP_019708571.1">
    <property type="nucleotide sequence ID" value="XM_019853012.2"/>
</dbReference>
<dbReference type="Proteomes" id="UP000504607">
    <property type="component" value="Chromosome 9"/>
</dbReference>
<dbReference type="GeneID" id="105051988"/>
<feature type="transmembrane region" description="Helical" evidence="9">
    <location>
        <begin position="345"/>
        <end position="368"/>
    </location>
</feature>
<organism evidence="11 12">
    <name type="scientific">Elaeis guineensis var. tenera</name>
    <name type="common">Oil palm</name>
    <dbReference type="NCBI Taxonomy" id="51953"/>
    <lineage>
        <taxon>Eukaryota</taxon>
        <taxon>Viridiplantae</taxon>
        <taxon>Streptophyta</taxon>
        <taxon>Embryophyta</taxon>
        <taxon>Tracheophyta</taxon>
        <taxon>Spermatophyta</taxon>
        <taxon>Magnoliopsida</taxon>
        <taxon>Liliopsida</taxon>
        <taxon>Arecaceae</taxon>
        <taxon>Arecoideae</taxon>
        <taxon>Cocoseae</taxon>
        <taxon>Elaeidinae</taxon>
        <taxon>Elaeis</taxon>
    </lineage>
</organism>
<name>A0A6J0PN11_ELAGV</name>
<evidence type="ECO:0000256" key="3">
    <source>
        <dbReference type="ARBA" id="ARBA00022679"/>
    </source>
</evidence>
<evidence type="ECO:0000256" key="1">
    <source>
        <dbReference type="ARBA" id="ARBA00004141"/>
    </source>
</evidence>
<dbReference type="Pfam" id="PF14360">
    <property type="entry name" value="PAP2_C"/>
    <property type="match status" value="1"/>
</dbReference>
<evidence type="ECO:0000313" key="12">
    <source>
        <dbReference type="RefSeq" id="XP_019708571.1"/>
    </source>
</evidence>
<evidence type="ECO:0000259" key="10">
    <source>
        <dbReference type="Pfam" id="PF14360"/>
    </source>
</evidence>
<keyword evidence="7" id="KW-0443">Lipid metabolism</keyword>
<dbReference type="GO" id="GO:0046513">
    <property type="term" value="P:ceramide biosynthetic process"/>
    <property type="evidence" value="ECO:0007669"/>
    <property type="project" value="TreeGrafter"/>
</dbReference>
<dbReference type="GO" id="GO:0047493">
    <property type="term" value="F:ceramide cholinephosphotransferase activity"/>
    <property type="evidence" value="ECO:0007669"/>
    <property type="project" value="TreeGrafter"/>
</dbReference>
<protein>
    <submittedName>
        <fullName evidence="12">Uncharacterized protein LOC105051988 isoform X2</fullName>
    </submittedName>
</protein>
<keyword evidence="11" id="KW-1185">Reference proteome</keyword>
<dbReference type="AlphaFoldDB" id="A0A6J0PN11"/>
<dbReference type="InterPro" id="IPR025749">
    <property type="entry name" value="Sphingomyelin_synth-like_dom"/>
</dbReference>
<proteinExistence type="inferred from homology"/>
<keyword evidence="6 9" id="KW-1133">Transmembrane helix</keyword>
<feature type="domain" description="Sphingomyelin synthase-like" evidence="10">
    <location>
        <begin position="220"/>
        <end position="287"/>
    </location>
</feature>
<keyword evidence="5" id="KW-0746">Sphingolipid metabolism</keyword>
<dbReference type="PANTHER" id="PTHR21290">
    <property type="entry name" value="SPHINGOMYELIN SYNTHETASE"/>
    <property type="match status" value="1"/>
</dbReference>
<feature type="transmembrane region" description="Helical" evidence="9">
    <location>
        <begin position="276"/>
        <end position="294"/>
    </location>
</feature>
<gene>
    <name evidence="12" type="primary">LOC105051988</name>
</gene>
<evidence type="ECO:0000256" key="8">
    <source>
        <dbReference type="ARBA" id="ARBA00023136"/>
    </source>
</evidence>
<dbReference type="InterPro" id="IPR045221">
    <property type="entry name" value="Sphingomyelin_synth-like"/>
</dbReference>
<dbReference type="GO" id="GO:0005789">
    <property type="term" value="C:endoplasmic reticulum membrane"/>
    <property type="evidence" value="ECO:0007669"/>
    <property type="project" value="TreeGrafter"/>
</dbReference>
<evidence type="ECO:0000256" key="9">
    <source>
        <dbReference type="SAM" id="Phobius"/>
    </source>
</evidence>
<evidence type="ECO:0000313" key="11">
    <source>
        <dbReference type="Proteomes" id="UP000504607"/>
    </source>
</evidence>
<comment type="similarity">
    <text evidence="2">Belongs to the sphingomyelin synthase family.</text>
</comment>
<evidence type="ECO:0000256" key="4">
    <source>
        <dbReference type="ARBA" id="ARBA00022692"/>
    </source>
</evidence>
<sequence>MGVWAWRQSPTCVWTTSARCLPSGTNASSRCSGRRWPSPRWSEPLSTATGRWRSVRRSLSLPLWLSCSPPYFVRPSPSASSQLFSASTGTGFSVLFNSIKAPGLGFATRYLFTLAIGRLLRAITFVSTILPSVRPWCASSRYQIPLYPHPWAQKYYEPYASDPKAIRRLIQTDTHYANVKEYPVEYRPDWGHMSFLVDILRPSVSEGSKWYHLLKKASGGCNDLMYSGHMLVAVLTAMAWTEAYGGWTSALIWLLLLHSSQREVRERHHYSVDCIVAIYVGILLWRMTGFIWSAKDTSRAKRLSKLEEVQSRLIRAAKDSDIDDIRKLLNEVELAGQERQSSSQLAIWAFAGIATTFLFTCILLAFIWTSDG</sequence>
<comment type="subcellular location">
    <subcellularLocation>
        <location evidence="1">Membrane</location>
        <topology evidence="1">Multi-pass membrane protein</topology>
    </subcellularLocation>
</comment>
<dbReference type="PANTHER" id="PTHR21290:SF25">
    <property type="entry name" value="SPHINGOMYELIN SYNTHASE-RELATED PROTEIN 1"/>
    <property type="match status" value="1"/>
</dbReference>
<keyword evidence="3" id="KW-0808">Transferase</keyword>
<evidence type="ECO:0000256" key="5">
    <source>
        <dbReference type="ARBA" id="ARBA00022919"/>
    </source>
</evidence>
<keyword evidence="8 9" id="KW-0472">Membrane</keyword>
<reference evidence="12" key="1">
    <citation type="submission" date="2025-08" db="UniProtKB">
        <authorList>
            <consortium name="RefSeq"/>
        </authorList>
    </citation>
    <scope>IDENTIFICATION</scope>
</reference>
<evidence type="ECO:0000256" key="2">
    <source>
        <dbReference type="ARBA" id="ARBA00005441"/>
    </source>
</evidence>
<dbReference type="GO" id="GO:0000139">
    <property type="term" value="C:Golgi membrane"/>
    <property type="evidence" value="ECO:0007669"/>
    <property type="project" value="TreeGrafter"/>
</dbReference>
<accession>A0A6J0PN11</accession>
<keyword evidence="4 9" id="KW-0812">Transmembrane</keyword>
<feature type="transmembrane region" description="Helical" evidence="9">
    <location>
        <begin position="231"/>
        <end position="256"/>
    </location>
</feature>
<dbReference type="GO" id="GO:0005886">
    <property type="term" value="C:plasma membrane"/>
    <property type="evidence" value="ECO:0007669"/>
    <property type="project" value="TreeGrafter"/>
</dbReference>
<evidence type="ECO:0000256" key="7">
    <source>
        <dbReference type="ARBA" id="ARBA00023098"/>
    </source>
</evidence>
<evidence type="ECO:0000256" key="6">
    <source>
        <dbReference type="ARBA" id="ARBA00022989"/>
    </source>
</evidence>
<dbReference type="OrthoDB" id="422827at2759"/>